<dbReference type="AlphaFoldDB" id="A0A7X1LSU6"/>
<feature type="compositionally biased region" description="Basic and acidic residues" evidence="1">
    <location>
        <begin position="21"/>
        <end position="40"/>
    </location>
</feature>
<sequence>MIAHTTDIPAGRRSQTAWATPRRDREERVRPCVPAVDDHLGPPLDQDACDGNIVRGED</sequence>
<name>A0A7X1LSU6_9ACTN</name>
<protein>
    <submittedName>
        <fullName evidence="2">Uncharacterized protein</fullName>
    </submittedName>
</protein>
<organism evidence="2 3">
    <name type="scientific">Streptomyces mexicanus</name>
    <dbReference type="NCBI Taxonomy" id="178566"/>
    <lineage>
        <taxon>Bacteria</taxon>
        <taxon>Bacillati</taxon>
        <taxon>Actinomycetota</taxon>
        <taxon>Actinomycetes</taxon>
        <taxon>Kitasatosporales</taxon>
        <taxon>Streptomycetaceae</taxon>
        <taxon>Streptomyces</taxon>
    </lineage>
</organism>
<evidence type="ECO:0000256" key="1">
    <source>
        <dbReference type="SAM" id="MobiDB-lite"/>
    </source>
</evidence>
<accession>A0A7X1LSU6</accession>
<dbReference type="RefSeq" id="WP_185948096.1">
    <property type="nucleotide sequence ID" value="NZ_JACMHY010000012.1"/>
</dbReference>
<dbReference type="EMBL" id="JACMHY010000012">
    <property type="protein sequence ID" value="MBC2868478.1"/>
    <property type="molecule type" value="Genomic_DNA"/>
</dbReference>
<evidence type="ECO:0000313" key="3">
    <source>
        <dbReference type="Proteomes" id="UP000517694"/>
    </source>
</evidence>
<feature type="region of interest" description="Disordered" evidence="1">
    <location>
        <begin position="1"/>
        <end position="58"/>
    </location>
</feature>
<evidence type="ECO:0000313" key="2">
    <source>
        <dbReference type="EMBL" id="MBC2868478.1"/>
    </source>
</evidence>
<dbReference type="Proteomes" id="UP000517694">
    <property type="component" value="Unassembled WGS sequence"/>
</dbReference>
<keyword evidence="3" id="KW-1185">Reference proteome</keyword>
<proteinExistence type="predicted"/>
<reference evidence="2 3" key="1">
    <citation type="submission" date="2020-08" db="EMBL/GenBank/DDBJ databases">
        <title>Whole-Genome Sequence of French Clinical Streptomyces mexicanus Strain Q0842.</title>
        <authorList>
            <person name="Boxberger M."/>
            <person name="La Scola B."/>
        </authorList>
    </citation>
    <scope>NUCLEOTIDE SEQUENCE [LARGE SCALE GENOMIC DNA]</scope>
    <source>
        <strain evidence="2 3">Marseille-Q0842</strain>
    </source>
</reference>
<gene>
    <name evidence="2" type="ORF">H1R13_26975</name>
</gene>
<comment type="caution">
    <text evidence="2">The sequence shown here is derived from an EMBL/GenBank/DDBJ whole genome shotgun (WGS) entry which is preliminary data.</text>
</comment>